<gene>
    <name evidence="3" type="ORF">C1SCF055_LOCUS17601</name>
</gene>
<dbReference type="Pfam" id="PF00651">
    <property type="entry name" value="BTB"/>
    <property type="match status" value="1"/>
</dbReference>
<reference evidence="4 5" key="2">
    <citation type="submission" date="2024-05" db="EMBL/GenBank/DDBJ databases">
        <authorList>
            <person name="Chen Y."/>
            <person name="Shah S."/>
            <person name="Dougan E. K."/>
            <person name="Thang M."/>
            <person name="Chan C."/>
        </authorList>
    </citation>
    <scope>NUCLEOTIDE SEQUENCE [LARGE SCALE GENOMIC DNA]</scope>
</reference>
<dbReference type="InterPro" id="IPR011333">
    <property type="entry name" value="SKP1/BTB/POZ_sf"/>
</dbReference>
<dbReference type="PROSITE" id="PS50097">
    <property type="entry name" value="BTB"/>
    <property type="match status" value="1"/>
</dbReference>
<dbReference type="EMBL" id="CAMXCT030001498">
    <property type="protein sequence ID" value="CAL4777940.1"/>
    <property type="molecule type" value="Genomic_DNA"/>
</dbReference>
<accession>A0A9P1CGJ6</accession>
<dbReference type="InterPro" id="IPR000210">
    <property type="entry name" value="BTB/POZ_dom"/>
</dbReference>
<evidence type="ECO:0000313" key="4">
    <source>
        <dbReference type="EMBL" id="CAL4777940.1"/>
    </source>
</evidence>
<sequence length="190" mass="21632">MLSFREALAEDEFPVCPEGENDLDPSDGWDVDFSLEDAVRPEIRLYAGARPDVTLCCNGGRKLLAHRRILAEVGYFESLFQDLDQVDLTVEEDLETFLEVIRWIYCRSATSDKERALDLLRLAESYEIEGLIDHAARVLAAPFSCPTDGENVLDEERLEKEDHDIVKAFLHEEESPKEGIPPKPHKMKDV</sequence>
<dbReference type="Gene3D" id="3.30.710.10">
    <property type="entry name" value="Potassium Channel Kv1.1, Chain A"/>
    <property type="match status" value="1"/>
</dbReference>
<organism evidence="3">
    <name type="scientific">Cladocopium goreaui</name>
    <dbReference type="NCBI Taxonomy" id="2562237"/>
    <lineage>
        <taxon>Eukaryota</taxon>
        <taxon>Sar</taxon>
        <taxon>Alveolata</taxon>
        <taxon>Dinophyceae</taxon>
        <taxon>Suessiales</taxon>
        <taxon>Symbiodiniaceae</taxon>
        <taxon>Cladocopium</taxon>
    </lineage>
</organism>
<dbReference type="CDD" id="cd18186">
    <property type="entry name" value="BTB_POZ_ZBTB_KLHL-like"/>
    <property type="match status" value="1"/>
</dbReference>
<feature type="region of interest" description="Disordered" evidence="1">
    <location>
        <begin position="171"/>
        <end position="190"/>
    </location>
</feature>
<comment type="caution">
    <text evidence="3">The sequence shown here is derived from an EMBL/GenBank/DDBJ whole genome shotgun (WGS) entry which is preliminary data.</text>
</comment>
<dbReference type="EMBL" id="CAMXCT020001498">
    <property type="protein sequence ID" value="CAL1144003.1"/>
    <property type="molecule type" value="Genomic_DNA"/>
</dbReference>
<keyword evidence="5" id="KW-1185">Reference proteome</keyword>
<dbReference type="SMART" id="SM00225">
    <property type="entry name" value="BTB"/>
    <property type="match status" value="1"/>
</dbReference>
<evidence type="ECO:0000259" key="2">
    <source>
        <dbReference type="PROSITE" id="PS50097"/>
    </source>
</evidence>
<proteinExistence type="predicted"/>
<dbReference type="OrthoDB" id="191037at2759"/>
<dbReference type="AlphaFoldDB" id="A0A9P1CGJ6"/>
<name>A0A9P1CGJ6_9DINO</name>
<feature type="domain" description="BTB" evidence="2">
    <location>
        <begin position="51"/>
        <end position="113"/>
    </location>
</feature>
<dbReference type="SUPFAM" id="SSF54695">
    <property type="entry name" value="POZ domain"/>
    <property type="match status" value="1"/>
</dbReference>
<dbReference type="EMBL" id="CAMXCT010001498">
    <property type="protein sequence ID" value="CAI3990628.1"/>
    <property type="molecule type" value="Genomic_DNA"/>
</dbReference>
<evidence type="ECO:0000256" key="1">
    <source>
        <dbReference type="SAM" id="MobiDB-lite"/>
    </source>
</evidence>
<evidence type="ECO:0000313" key="5">
    <source>
        <dbReference type="Proteomes" id="UP001152797"/>
    </source>
</evidence>
<protein>
    <submittedName>
        <fullName evidence="4">Protein roadkill</fullName>
    </submittedName>
</protein>
<evidence type="ECO:0000313" key="3">
    <source>
        <dbReference type="EMBL" id="CAI3990628.1"/>
    </source>
</evidence>
<reference evidence="3" key="1">
    <citation type="submission" date="2022-10" db="EMBL/GenBank/DDBJ databases">
        <authorList>
            <person name="Chen Y."/>
            <person name="Dougan E. K."/>
            <person name="Chan C."/>
            <person name="Rhodes N."/>
            <person name="Thang M."/>
        </authorList>
    </citation>
    <scope>NUCLEOTIDE SEQUENCE</scope>
</reference>
<dbReference type="Proteomes" id="UP001152797">
    <property type="component" value="Unassembled WGS sequence"/>
</dbReference>